<feature type="binding site" evidence="9">
    <location>
        <position position="179"/>
    </location>
    <ligand>
        <name>S-adenosyl-L-methionine</name>
        <dbReference type="ChEBI" id="CHEBI:59789"/>
    </ligand>
</feature>
<keyword evidence="2 9" id="KW-0690">Ribosome biogenesis</keyword>
<comment type="function">
    <text evidence="9">Methyltransferase involved in ribosomal biogenesis. Specifically catalyzes the N1-methylation of the pseudouridine corresponding to position 914 in M.jannaschii 16S rRNA.</text>
</comment>
<evidence type="ECO:0000256" key="1">
    <source>
        <dbReference type="ARBA" id="ARBA00008115"/>
    </source>
</evidence>
<dbReference type="InterPro" id="IPR029026">
    <property type="entry name" value="tRNA_m1G_MTases_N"/>
</dbReference>
<evidence type="ECO:0000256" key="7">
    <source>
        <dbReference type="ARBA" id="ARBA00022730"/>
    </source>
</evidence>
<keyword evidence="7 9" id="KW-0699">rRNA-binding</keyword>
<evidence type="ECO:0000256" key="6">
    <source>
        <dbReference type="ARBA" id="ARBA00022691"/>
    </source>
</evidence>
<dbReference type="InterPro" id="IPR023503">
    <property type="entry name" value="Ribosome_NEP1_arc"/>
</dbReference>
<dbReference type="OrthoDB" id="7612at2157"/>
<dbReference type="Gene3D" id="3.40.1280.10">
    <property type="match status" value="1"/>
</dbReference>
<comment type="catalytic activity">
    <reaction evidence="9">
        <text>a pseudouridine in rRNA + S-adenosyl-L-methionine = an N(1)-methylpseudouridine in rRNA + S-adenosyl-L-homocysteine + H(+)</text>
        <dbReference type="Rhea" id="RHEA:46696"/>
        <dbReference type="Rhea" id="RHEA-COMP:11634"/>
        <dbReference type="Rhea" id="RHEA-COMP:13933"/>
        <dbReference type="ChEBI" id="CHEBI:15378"/>
        <dbReference type="ChEBI" id="CHEBI:57856"/>
        <dbReference type="ChEBI" id="CHEBI:59789"/>
        <dbReference type="ChEBI" id="CHEBI:65314"/>
        <dbReference type="ChEBI" id="CHEBI:74890"/>
    </reaction>
</comment>
<dbReference type="Proteomes" id="UP000008138">
    <property type="component" value="Chromosome"/>
</dbReference>
<dbReference type="AlphaFoldDB" id="F2L3J7"/>
<dbReference type="GO" id="GO:0070037">
    <property type="term" value="F:rRNA (pseudouridine) methyltransferase activity"/>
    <property type="evidence" value="ECO:0007669"/>
    <property type="project" value="UniProtKB-UniRule"/>
</dbReference>
<feature type="site" description="Interaction with substrate rRNA" evidence="9">
    <location>
        <position position="59"/>
    </location>
</feature>
<keyword evidence="6 9" id="KW-0949">S-adenosyl-L-methionine</keyword>
<dbReference type="eggNOG" id="arCOG04122">
    <property type="taxonomic scope" value="Archaea"/>
</dbReference>
<dbReference type="HAMAP" id="MF_00554">
    <property type="entry name" value="NEP1"/>
    <property type="match status" value="1"/>
</dbReference>
<evidence type="ECO:0000256" key="8">
    <source>
        <dbReference type="ARBA" id="ARBA00022884"/>
    </source>
</evidence>
<feature type="site" description="Stabilizes Arg-xx" evidence="9">
    <location>
        <position position="61"/>
    </location>
</feature>
<comment type="similarity">
    <text evidence="1 9">Belongs to the class IV-like SAM-binding methyltransferase superfamily. RNA methyltransferase NEP1 family.</text>
</comment>
<keyword evidence="5 9" id="KW-0808">Transferase</keyword>
<evidence type="ECO:0000313" key="11">
    <source>
        <dbReference type="Proteomes" id="UP000008138"/>
    </source>
</evidence>
<dbReference type="CDD" id="cd18088">
    <property type="entry name" value="Nep1-like"/>
    <property type="match status" value="1"/>
</dbReference>
<dbReference type="HOGENOM" id="CLU_055846_1_3_2"/>
<dbReference type="GO" id="GO:0070475">
    <property type="term" value="P:rRNA base methylation"/>
    <property type="evidence" value="ECO:0007669"/>
    <property type="project" value="InterPro"/>
</dbReference>
<dbReference type="EC" id="2.1.1.-" evidence="9"/>
<name>F2L3J7_THEU7</name>
<proteinExistence type="inferred from homology"/>
<dbReference type="GO" id="GO:0019843">
    <property type="term" value="F:rRNA binding"/>
    <property type="evidence" value="ECO:0007669"/>
    <property type="project" value="UniProtKB-UniRule"/>
</dbReference>
<dbReference type="GeneID" id="10361289"/>
<dbReference type="InterPro" id="IPR005304">
    <property type="entry name" value="Rbsml_bgen_MeTrfase_EMG1/NEP1"/>
</dbReference>
<sequence>MMLVLAESSLELVPPEIWRHPAVLRDAERRGKKPGEILLDRARHHGAMLGLKDAERRGRPDIVHMCMLAFQYSPLNLAGRGSMAVHTIRDVVVRARPDVRPPKNYNNFVGLMEQLLSLGRVPAEGEPLMTAEAKDLRSLLEEAGGRWVVLHERGRRVDPLELGRLLADSVVVVGGFPHGDFKNAWLLEEAEGVYRIGDRPLDAWQVVSKAVTLAEIALGLI</sequence>
<dbReference type="PANTHER" id="PTHR12636:SF5">
    <property type="entry name" value="RIBOSOMAL RNA SMALL SUBUNIT METHYLTRANSFERASE NEP1"/>
    <property type="match status" value="1"/>
</dbReference>
<feature type="site" description="Interaction with substrate rRNA" evidence="9">
    <location>
        <position position="103"/>
    </location>
</feature>
<feature type="site" description="Interaction with substrate rRNA" evidence="9">
    <location>
        <position position="107"/>
    </location>
</feature>
<evidence type="ECO:0000256" key="4">
    <source>
        <dbReference type="ARBA" id="ARBA00022603"/>
    </source>
</evidence>
<dbReference type="EMBL" id="CP002590">
    <property type="protein sequence ID" value="AEA13236.1"/>
    <property type="molecule type" value="Genomic_DNA"/>
</dbReference>
<evidence type="ECO:0000313" key="10">
    <source>
        <dbReference type="EMBL" id="AEA13236.1"/>
    </source>
</evidence>
<dbReference type="InterPro" id="IPR029028">
    <property type="entry name" value="Alpha/beta_knot_MTases"/>
</dbReference>
<dbReference type="STRING" id="999630.TUZN_1775"/>
<organism evidence="10 11">
    <name type="scientific">Thermoproteus uzoniensis (strain 768-20)</name>
    <dbReference type="NCBI Taxonomy" id="999630"/>
    <lineage>
        <taxon>Archaea</taxon>
        <taxon>Thermoproteota</taxon>
        <taxon>Thermoprotei</taxon>
        <taxon>Thermoproteales</taxon>
        <taxon>Thermoproteaceae</taxon>
        <taxon>Thermoproteus</taxon>
    </lineage>
</organism>
<dbReference type="Pfam" id="PF03587">
    <property type="entry name" value="EMG1"/>
    <property type="match status" value="1"/>
</dbReference>
<dbReference type="PANTHER" id="PTHR12636">
    <property type="entry name" value="NEP1/MRA1"/>
    <property type="match status" value="1"/>
</dbReference>
<feature type="binding site" evidence="9">
    <location>
        <position position="174"/>
    </location>
    <ligand>
        <name>S-adenosyl-L-methionine</name>
        <dbReference type="ChEBI" id="CHEBI:59789"/>
    </ligand>
</feature>
<evidence type="ECO:0000256" key="9">
    <source>
        <dbReference type="HAMAP-Rule" id="MF_00554"/>
    </source>
</evidence>
<evidence type="ECO:0000256" key="2">
    <source>
        <dbReference type="ARBA" id="ARBA00022517"/>
    </source>
</evidence>
<feature type="binding site" evidence="9">
    <location>
        <begin position="196"/>
        <end position="201"/>
    </location>
    <ligand>
        <name>S-adenosyl-L-methionine</name>
        <dbReference type="ChEBI" id="CHEBI:59789"/>
    </ligand>
</feature>
<keyword evidence="3 9" id="KW-0698">rRNA processing</keyword>
<protein>
    <recommendedName>
        <fullName evidence="9">Ribosomal RNA small subunit methyltransferase Nep1</fullName>
        <ecNumber evidence="9">2.1.1.-</ecNumber>
    </recommendedName>
    <alternativeName>
        <fullName evidence="9">16S rRNA (pseudouridine-N1-)-methyltransferase Nep1</fullName>
    </alternativeName>
</protein>
<evidence type="ECO:0000256" key="3">
    <source>
        <dbReference type="ARBA" id="ARBA00022552"/>
    </source>
</evidence>
<feature type="site" description="Interaction with substrate rRNA" evidence="9">
    <location>
        <position position="100"/>
    </location>
</feature>
<reference evidence="10 11" key="1">
    <citation type="journal article" date="2011" name="J. Bacteriol.">
        <title>Complete genome sequence of the thermoacidophilic crenarchaeon Thermoproteus uzoniensis 768-20.</title>
        <authorList>
            <person name="Mardanov A.V."/>
            <person name="Gumerov V.M."/>
            <person name="Beletsky A.V."/>
            <person name="Prokofeva M.I."/>
            <person name="Bonch-Osmolovskaya E.A."/>
            <person name="Ravin N.V."/>
            <person name="Skryabin K.G."/>
        </authorList>
    </citation>
    <scope>NUCLEOTIDE SEQUENCE [LARGE SCALE GENOMIC DNA]</scope>
    <source>
        <strain evidence="10 11">768-20</strain>
    </source>
</reference>
<evidence type="ECO:0000256" key="5">
    <source>
        <dbReference type="ARBA" id="ARBA00022679"/>
    </source>
</evidence>
<comment type="subunit">
    <text evidence="9">Homodimer.</text>
</comment>
<keyword evidence="4 9" id="KW-0489">Methyltransferase</keyword>
<accession>F2L3J7</accession>
<keyword evidence="8 9" id="KW-0694">RNA-binding</keyword>
<dbReference type="SUPFAM" id="SSF75217">
    <property type="entry name" value="alpha/beta knot"/>
    <property type="match status" value="1"/>
</dbReference>
<reference key="2">
    <citation type="submission" date="2011-03" db="EMBL/GenBank/DDBJ databases">
        <title>Complete genome sequence of the thermoacidophilic crenarchaeon Thermoproteus uzoniensis 768-20.</title>
        <authorList>
            <person name="Mardanov A.V."/>
            <person name="Gumerov V.M."/>
            <person name="Beletsky A.V."/>
            <person name="Prokofeva M.I."/>
            <person name="Bonch-Osmolovskaya E.A."/>
            <person name="Ravin N.V."/>
            <person name="Skryabin K.G."/>
        </authorList>
    </citation>
    <scope>NUCLEOTIDE SEQUENCE</scope>
    <source>
        <strain>768-20</strain>
    </source>
</reference>
<dbReference type="RefSeq" id="WP_013680571.1">
    <property type="nucleotide sequence ID" value="NC_015315.1"/>
</dbReference>
<keyword evidence="11" id="KW-1185">Reference proteome</keyword>
<gene>
    <name evidence="9" type="primary">nep1</name>
    <name evidence="10" type="ordered locus">TUZN_1775</name>
</gene>
<dbReference type="KEGG" id="tuz:TUZN_1775"/>